<keyword evidence="2" id="KW-0719">Serine esterase</keyword>
<feature type="signal peptide" evidence="5">
    <location>
        <begin position="1"/>
        <end position="16"/>
    </location>
</feature>
<evidence type="ECO:0000256" key="2">
    <source>
        <dbReference type="ARBA" id="ARBA00022487"/>
    </source>
</evidence>
<dbReference type="Pfam" id="PF00135">
    <property type="entry name" value="COesterase"/>
    <property type="match status" value="1"/>
</dbReference>
<feature type="domain" description="Carboxylesterase type B" evidence="6">
    <location>
        <begin position="18"/>
        <end position="508"/>
    </location>
</feature>
<protein>
    <recommendedName>
        <fullName evidence="5">Carboxylic ester hydrolase</fullName>
        <ecNumber evidence="5">3.1.1.-</ecNumber>
    </recommendedName>
</protein>
<dbReference type="InterPro" id="IPR019819">
    <property type="entry name" value="Carboxylesterase_B_CS"/>
</dbReference>
<dbReference type="InterPro" id="IPR050309">
    <property type="entry name" value="Type-B_Carboxylest/Lipase"/>
</dbReference>
<dbReference type="EMBL" id="AP028909">
    <property type="protein sequence ID" value="BES88569.1"/>
    <property type="molecule type" value="Genomic_DNA"/>
</dbReference>
<sequence>MLLAFMGFSCLVSALAGPIIETPLGRYEGWERSSRSGRTYQAWTKVPYAKPPIGKLRFKAPVPIGKHDGLMNATAHITKCVQLSEGVEDCLYLNVYRPKGVNDKLPVLFYVHGGAFAIGDPGVRENADYLMDEDIVLVGVAYRLNGYGFMSFGDKVLPGNYGLKDQAMALAWVNQNIASFGGDPNSITVFGGSAGGASAHYLLKSPLTESIVARAVSHSGTINHVWSIVDHQLAKQAAMNVTKKVKCLRPTSEEMLECLQEVNTTVLTEAIFEYGSPKGLGVSLVFIPIIEPKDVEGAFATEDLALRPSKKPWITTFTNGEFHLLLSQLRRKPQEYNTDLESNFAKYLTAFIISHRNGSSHSIESAQLLQDVYLLNTDGNFTINYAKMFMDYSFVYPALFNLFQHEGPKWLSLMEYKGELSGRDPITGEQDPFPAAGHADEGLYYFNTRSQYRTVGPNMTPDDLAVSKRLIKYLVNFAKYGDPTPPGTGFRWPRFQNYEMIRVTANGDVISNGSETLKKALDIWSYAIGWK</sequence>
<dbReference type="PROSITE" id="PS00122">
    <property type="entry name" value="CARBOXYLESTERASE_B_1"/>
    <property type="match status" value="1"/>
</dbReference>
<keyword evidence="4" id="KW-0325">Glycoprotein</keyword>
<dbReference type="PANTHER" id="PTHR11559">
    <property type="entry name" value="CARBOXYLESTERASE"/>
    <property type="match status" value="1"/>
</dbReference>
<proteinExistence type="inferred from homology"/>
<dbReference type="InterPro" id="IPR019826">
    <property type="entry name" value="Carboxylesterase_B_AS"/>
</dbReference>
<evidence type="ECO:0000256" key="1">
    <source>
        <dbReference type="ARBA" id="ARBA00005964"/>
    </source>
</evidence>
<dbReference type="Proteomes" id="UP001307889">
    <property type="component" value="Chromosome 1"/>
</dbReference>
<feature type="chain" id="PRO_5044984288" description="Carboxylic ester hydrolase" evidence="5">
    <location>
        <begin position="17"/>
        <end position="531"/>
    </location>
</feature>
<evidence type="ECO:0000256" key="4">
    <source>
        <dbReference type="ARBA" id="ARBA00023180"/>
    </source>
</evidence>
<reference evidence="7 8" key="1">
    <citation type="submission" date="2023-09" db="EMBL/GenBank/DDBJ databases">
        <title>Nesidiocoris tenuis whole genome shotgun sequence.</title>
        <authorList>
            <person name="Shibata T."/>
            <person name="Shimoda M."/>
            <person name="Kobayashi T."/>
            <person name="Uehara T."/>
        </authorList>
    </citation>
    <scope>NUCLEOTIDE SEQUENCE [LARGE SCALE GENOMIC DNA]</scope>
    <source>
        <strain evidence="7 8">Japan</strain>
    </source>
</reference>
<evidence type="ECO:0000313" key="8">
    <source>
        <dbReference type="Proteomes" id="UP001307889"/>
    </source>
</evidence>
<organism evidence="7 8">
    <name type="scientific">Nesidiocoris tenuis</name>
    <dbReference type="NCBI Taxonomy" id="355587"/>
    <lineage>
        <taxon>Eukaryota</taxon>
        <taxon>Metazoa</taxon>
        <taxon>Ecdysozoa</taxon>
        <taxon>Arthropoda</taxon>
        <taxon>Hexapoda</taxon>
        <taxon>Insecta</taxon>
        <taxon>Pterygota</taxon>
        <taxon>Neoptera</taxon>
        <taxon>Paraneoptera</taxon>
        <taxon>Hemiptera</taxon>
        <taxon>Heteroptera</taxon>
        <taxon>Panheteroptera</taxon>
        <taxon>Cimicomorpha</taxon>
        <taxon>Miridae</taxon>
        <taxon>Dicyphina</taxon>
        <taxon>Nesidiocoris</taxon>
    </lineage>
</organism>
<dbReference type="InterPro" id="IPR029058">
    <property type="entry name" value="AB_hydrolase_fold"/>
</dbReference>
<evidence type="ECO:0000259" key="6">
    <source>
        <dbReference type="Pfam" id="PF00135"/>
    </source>
</evidence>
<dbReference type="SUPFAM" id="SSF53474">
    <property type="entry name" value="alpha/beta-Hydrolases"/>
    <property type="match status" value="1"/>
</dbReference>
<accession>A0ABN7A8D9</accession>
<dbReference type="EC" id="3.1.1.-" evidence="5"/>
<name>A0ABN7A8D9_9HEMI</name>
<gene>
    <name evidence="7" type="ORF">NTJ_01375</name>
</gene>
<dbReference type="Gene3D" id="3.40.50.1820">
    <property type="entry name" value="alpha/beta hydrolase"/>
    <property type="match status" value="1"/>
</dbReference>
<keyword evidence="3 5" id="KW-0378">Hydrolase</keyword>
<dbReference type="InterPro" id="IPR002018">
    <property type="entry name" value="CarbesteraseB"/>
</dbReference>
<evidence type="ECO:0000313" key="7">
    <source>
        <dbReference type="EMBL" id="BES88569.1"/>
    </source>
</evidence>
<keyword evidence="5" id="KW-0732">Signal</keyword>
<keyword evidence="8" id="KW-1185">Reference proteome</keyword>
<evidence type="ECO:0000256" key="3">
    <source>
        <dbReference type="ARBA" id="ARBA00022801"/>
    </source>
</evidence>
<comment type="similarity">
    <text evidence="1 5">Belongs to the type-B carboxylesterase/lipase family.</text>
</comment>
<evidence type="ECO:0000256" key="5">
    <source>
        <dbReference type="RuleBase" id="RU361235"/>
    </source>
</evidence>
<dbReference type="PROSITE" id="PS00941">
    <property type="entry name" value="CARBOXYLESTERASE_B_2"/>
    <property type="match status" value="1"/>
</dbReference>